<evidence type="ECO:0000259" key="1">
    <source>
        <dbReference type="Pfam" id="PF01609"/>
    </source>
</evidence>
<evidence type="ECO:0000313" key="2">
    <source>
        <dbReference type="EMBL" id="CAG37915.1"/>
    </source>
</evidence>
<dbReference type="eggNOG" id="COG3039">
    <property type="taxonomic scope" value="Bacteria"/>
</dbReference>
<reference evidence="2 3" key="1">
    <citation type="journal article" date="2004" name="Environ. Microbiol.">
        <title>The genome of Desulfotalea psychrophila, a sulfate-reducing bacterium from permanently cold Arctic sediments.</title>
        <authorList>
            <person name="Rabus R."/>
            <person name="Ruepp A."/>
            <person name="Frickey T."/>
            <person name="Rattei T."/>
            <person name="Fartmann B."/>
            <person name="Stark M."/>
            <person name="Bauer M."/>
            <person name="Zibat A."/>
            <person name="Lombardot T."/>
            <person name="Becker I."/>
            <person name="Amann J."/>
            <person name="Gellner K."/>
            <person name="Teeling H."/>
            <person name="Leuschner W.D."/>
            <person name="Gloeckner F.-O."/>
            <person name="Lupas A.N."/>
            <person name="Amann R."/>
            <person name="Klenk H.-P."/>
        </authorList>
    </citation>
    <scope>NUCLEOTIDE SEQUENCE [LARGE SCALE GENOMIC DNA]</scope>
    <source>
        <strain evidence="3">DSM 12343 / LSv54</strain>
        <plasmid evidence="3">large</plasmid>
    </source>
</reference>
<dbReference type="Pfam" id="PF01609">
    <property type="entry name" value="DDE_Tnp_1"/>
    <property type="match status" value="1"/>
</dbReference>
<name>Q6AID2_DESPS</name>
<keyword evidence="3" id="KW-1185">Reference proteome</keyword>
<organism evidence="2 3">
    <name type="scientific">Desulfotalea psychrophila (strain LSv54 / DSM 12343)</name>
    <dbReference type="NCBI Taxonomy" id="177439"/>
    <lineage>
        <taxon>Bacteria</taxon>
        <taxon>Pseudomonadati</taxon>
        <taxon>Thermodesulfobacteriota</taxon>
        <taxon>Desulfobulbia</taxon>
        <taxon>Desulfobulbales</taxon>
        <taxon>Desulfocapsaceae</taxon>
        <taxon>Desulfotalea</taxon>
    </lineage>
</organism>
<sequence>MDIDLQAPDYTSASRRAQTVKVNYRLPSRGPIKHIVIDSTGLKVYGEGEWRVRKHGAGKRRTWRKLHLAIDTETHQIISGEISMEWVHDSKVLGPLLNPLRRRIEQISGDGAGYERVLCRGREKRCYCNYSTTEKCCYVGGRPSKK</sequence>
<dbReference type="InterPro" id="IPR053172">
    <property type="entry name" value="Tn903_transposase"/>
</dbReference>
<dbReference type="HOGENOM" id="CLU_062982_5_0_7"/>
<dbReference type="PANTHER" id="PTHR34631">
    <property type="match status" value="1"/>
</dbReference>
<dbReference type="GO" id="GO:0003677">
    <property type="term" value="F:DNA binding"/>
    <property type="evidence" value="ECO:0007669"/>
    <property type="project" value="InterPro"/>
</dbReference>
<dbReference type="STRING" id="177439.DPPB51"/>
<geneLocation type="plasmid" evidence="3">
    <name>large</name>
</geneLocation>
<evidence type="ECO:0000313" key="3">
    <source>
        <dbReference type="Proteomes" id="UP000000602"/>
    </source>
</evidence>
<dbReference type="EMBL" id="CR522871">
    <property type="protein sequence ID" value="CAG37915.1"/>
    <property type="molecule type" value="Genomic_DNA"/>
</dbReference>
<dbReference type="InterPro" id="IPR002559">
    <property type="entry name" value="Transposase_11"/>
</dbReference>
<dbReference type="PANTHER" id="PTHR34631:SF3">
    <property type="entry name" value="ISSOD12 TRANSPOSASE TNPA_ISSOD12"/>
    <property type="match status" value="1"/>
</dbReference>
<protein>
    <submittedName>
        <fullName evidence="2">Probable transposase (Partial length)</fullName>
    </submittedName>
</protein>
<gene>
    <name evidence="2" type="ordered locus">DPPB51</name>
</gene>
<dbReference type="Proteomes" id="UP000000602">
    <property type="component" value="Plasmid large"/>
</dbReference>
<dbReference type="KEGG" id="dps:DPPB51"/>
<feature type="domain" description="Transposase IS4-like" evidence="1">
    <location>
        <begin position="31"/>
        <end position="114"/>
    </location>
</feature>
<accession>Q6AID2</accession>
<proteinExistence type="predicted"/>
<dbReference type="AlphaFoldDB" id="Q6AID2"/>
<dbReference type="GO" id="GO:0006313">
    <property type="term" value="P:DNA transposition"/>
    <property type="evidence" value="ECO:0007669"/>
    <property type="project" value="InterPro"/>
</dbReference>
<dbReference type="GO" id="GO:0004803">
    <property type="term" value="F:transposase activity"/>
    <property type="evidence" value="ECO:0007669"/>
    <property type="project" value="InterPro"/>
</dbReference>